<sequence>MSYEQHNPWCEEIKEGIEGVLGEHADLTYFYMDTKADLAGGRKRRTRPMSFISVSSPME</sequence>
<evidence type="ECO:0000313" key="2">
    <source>
        <dbReference type="Proteomes" id="UP000509658"/>
    </source>
</evidence>
<organism evidence="1 2">
    <name type="scientific">Candidatus Reidiella endopervernicosa</name>
    <dbReference type="NCBI Taxonomy" id="2738883"/>
    <lineage>
        <taxon>Bacteria</taxon>
        <taxon>Pseudomonadati</taxon>
        <taxon>Pseudomonadota</taxon>
        <taxon>Gammaproteobacteria</taxon>
        <taxon>Candidatus Reidiella</taxon>
    </lineage>
</organism>
<keyword evidence="2" id="KW-1185">Reference proteome</keyword>
<protein>
    <submittedName>
        <fullName evidence="1">Uncharacterized protein</fullName>
    </submittedName>
</protein>
<dbReference type="AlphaFoldDB" id="A0A6N0HRE5"/>
<dbReference type="EMBL" id="CP054491">
    <property type="protein sequence ID" value="QKQ24989.1"/>
    <property type="molecule type" value="Genomic_DNA"/>
</dbReference>
<dbReference type="Proteomes" id="UP000509658">
    <property type="component" value="Chromosome"/>
</dbReference>
<proteinExistence type="predicted"/>
<accession>A0A6N0HRE5</accession>
<evidence type="ECO:0000313" key="1">
    <source>
        <dbReference type="EMBL" id="QKQ24989.1"/>
    </source>
</evidence>
<dbReference type="KEGG" id="rev:HUE57_00830"/>
<name>A0A6N0HRE5_9GAMM</name>
<reference evidence="1 2" key="1">
    <citation type="submission" date="2020-05" db="EMBL/GenBank/DDBJ databases">
        <title>Horizontal transmission and recombination maintain forever young bacterial symbiont genomes.</title>
        <authorList>
            <person name="Russell S.L."/>
            <person name="Pepper-Tunick E."/>
            <person name="Svedberg J."/>
            <person name="Byrne A."/>
            <person name="Ruelas Castillo J."/>
            <person name="Vollmers C."/>
            <person name="Beinart R.A."/>
            <person name="Corbett-Detig R."/>
        </authorList>
    </citation>
    <scope>NUCLEOTIDE SEQUENCE [LARGE SCALE GENOMIC DNA]</scope>
    <source>
        <strain evidence="1">Santa_Monica_outfall</strain>
    </source>
</reference>
<dbReference type="RefSeq" id="WP_174672532.1">
    <property type="nucleotide sequence ID" value="NZ_CP054491.1"/>
</dbReference>
<gene>
    <name evidence="1" type="ORF">HUE57_00830</name>
</gene>